<keyword evidence="1" id="KW-0812">Transmembrane</keyword>
<comment type="caution">
    <text evidence="4">The sequence shown here is derived from an EMBL/GenBank/DDBJ whole genome shotgun (WGS) entry which is preliminary data.</text>
</comment>
<evidence type="ECO:0000313" key="4">
    <source>
        <dbReference type="EMBL" id="MBB6677601.1"/>
    </source>
</evidence>
<feature type="domain" description="DUF1648" evidence="2">
    <location>
        <begin position="152"/>
        <end position="198"/>
    </location>
</feature>
<evidence type="ECO:0000259" key="2">
    <source>
        <dbReference type="Pfam" id="PF07853"/>
    </source>
</evidence>
<feature type="transmembrane region" description="Helical" evidence="1">
    <location>
        <begin position="61"/>
        <end position="80"/>
    </location>
</feature>
<evidence type="ECO:0000259" key="3">
    <source>
        <dbReference type="Pfam" id="PF19124"/>
    </source>
</evidence>
<dbReference type="GO" id="GO:0009636">
    <property type="term" value="P:response to toxic substance"/>
    <property type="evidence" value="ECO:0007669"/>
    <property type="project" value="TreeGrafter"/>
</dbReference>
<feature type="domain" description="DUF5808" evidence="3">
    <location>
        <begin position="320"/>
        <end position="345"/>
    </location>
</feature>
<feature type="transmembrane region" description="Helical" evidence="1">
    <location>
        <begin position="6"/>
        <end position="27"/>
    </location>
</feature>
<dbReference type="InterPro" id="IPR043831">
    <property type="entry name" value="DUF5808"/>
</dbReference>
<organism evidence="4 5">
    <name type="scientific">Cohnella lubricantis</name>
    <dbReference type="NCBI Taxonomy" id="2163172"/>
    <lineage>
        <taxon>Bacteria</taxon>
        <taxon>Bacillati</taxon>
        <taxon>Bacillota</taxon>
        <taxon>Bacilli</taxon>
        <taxon>Bacillales</taxon>
        <taxon>Paenibacillaceae</taxon>
        <taxon>Cohnella</taxon>
    </lineage>
</organism>
<dbReference type="PANTHER" id="PTHR37810:SF9">
    <property type="entry name" value="MEMBRANE PROTEIN"/>
    <property type="match status" value="1"/>
</dbReference>
<evidence type="ECO:0000256" key="1">
    <source>
        <dbReference type="SAM" id="Phobius"/>
    </source>
</evidence>
<keyword evidence="1" id="KW-1133">Transmembrane helix</keyword>
<accession>A0A841TGM4</accession>
<dbReference type="RefSeq" id="WP_185178877.1">
    <property type="nucleotide sequence ID" value="NZ_CBCSEP010000005.1"/>
</dbReference>
<dbReference type="InterPro" id="IPR012867">
    <property type="entry name" value="DUF1648"/>
</dbReference>
<evidence type="ECO:0000313" key="5">
    <source>
        <dbReference type="Proteomes" id="UP000574133"/>
    </source>
</evidence>
<dbReference type="Pfam" id="PF19124">
    <property type="entry name" value="DUF5808"/>
    <property type="match status" value="1"/>
</dbReference>
<dbReference type="Pfam" id="PF07853">
    <property type="entry name" value="DUF1648"/>
    <property type="match status" value="1"/>
</dbReference>
<keyword evidence="1" id="KW-0472">Membrane</keyword>
<feature type="transmembrane region" description="Helical" evidence="1">
    <location>
        <begin position="241"/>
        <end position="263"/>
    </location>
</feature>
<feature type="transmembrane region" description="Helical" evidence="1">
    <location>
        <begin position="86"/>
        <end position="105"/>
    </location>
</feature>
<dbReference type="EMBL" id="JACJVN010000033">
    <property type="protein sequence ID" value="MBB6677601.1"/>
    <property type="molecule type" value="Genomic_DNA"/>
</dbReference>
<keyword evidence="5" id="KW-1185">Reference proteome</keyword>
<dbReference type="PANTHER" id="PTHR37810">
    <property type="entry name" value="IMMUNITY PROTEIN SDPI"/>
    <property type="match status" value="1"/>
</dbReference>
<dbReference type="AlphaFoldDB" id="A0A841TGM4"/>
<sequence length="366" mass="41039">MTIQDWSWTTLTIFGLTLLLSALVFSLTANYGLRALLFGVYVPEEERQLPSIAALRRRYQLRVWIAAAVIFAAGAAWILAVNDEAALYTPLAALLQIAVCGALFFSSRREALRLKAERGWGVEASGKRVAGLHSRLGNLTVSDKWFAVHGVVVAACVVCAIVFWDRIPDSLATHYGINGEPDRISNKSIGTVFLMNFFQLFLIGLFWFVQYSIRASKLQLDPRQPNRSLEKQRRFRKVNSAFLMGFSLLLILFFGVLQGFMIYEWPQQAMNIVLVAFLIVLIGSILVLVVYLSRKGLDPQPNTPPDERHWRAGGLFYYNPDDAALFVHKQFGVGWTFNMARPMAWVILSGVIAVPLLLVLISVLLT</sequence>
<dbReference type="Proteomes" id="UP000574133">
    <property type="component" value="Unassembled WGS sequence"/>
</dbReference>
<protein>
    <submittedName>
        <fullName evidence="4">DUF1648 domain-containing protein</fullName>
    </submittedName>
</protein>
<feature type="transmembrane region" description="Helical" evidence="1">
    <location>
        <begin position="145"/>
        <end position="164"/>
    </location>
</feature>
<feature type="transmembrane region" description="Helical" evidence="1">
    <location>
        <begin position="269"/>
        <end position="292"/>
    </location>
</feature>
<feature type="transmembrane region" description="Helical" evidence="1">
    <location>
        <begin position="189"/>
        <end position="209"/>
    </location>
</feature>
<gene>
    <name evidence="4" type="ORF">H4Q31_09715</name>
</gene>
<proteinExistence type="predicted"/>
<name>A0A841TGM4_9BACL</name>
<feature type="transmembrane region" description="Helical" evidence="1">
    <location>
        <begin position="344"/>
        <end position="365"/>
    </location>
</feature>
<reference evidence="4 5" key="1">
    <citation type="submission" date="2020-08" db="EMBL/GenBank/DDBJ databases">
        <title>Cohnella phylogeny.</title>
        <authorList>
            <person name="Dunlap C."/>
        </authorList>
    </citation>
    <scope>NUCLEOTIDE SEQUENCE [LARGE SCALE GENOMIC DNA]</scope>
    <source>
        <strain evidence="4 5">DSM 103658</strain>
    </source>
</reference>